<dbReference type="EMBL" id="JASHIF010000002">
    <property type="protein sequence ID" value="MDI9857965.1"/>
    <property type="molecule type" value="Genomic_DNA"/>
</dbReference>
<dbReference type="Pfam" id="PF01609">
    <property type="entry name" value="DDE_Tnp_1"/>
    <property type="match status" value="1"/>
</dbReference>
<sequence length="286" mass="32511">MGILSKNTIDRWIIPHLTVGSRGFAPRVPIHEIIEAILYRLKTGCQWREIPTKQFFSDTILSWNTVFYHYNKWSKIGCWIKIWVNILKENSKYLDLSSVEFDGSGSPPGHTPAKNGGDAVGYQGRKACKTTNALFISDNQGVILAMSTPQEGRHHDLFEIQTLFNEICTILKEADINLDGVFLNADSGFDSSLFREACAKENIIPNVKPNPRNSVNKANELSSIGATIFDDLLYEDRTVIEHANAWIDSFKALLVRFEFSVRNWMALHFIAFSVIFLRKINKKQKV</sequence>
<evidence type="ECO:0000313" key="5">
    <source>
        <dbReference type="Proteomes" id="UP001236507"/>
    </source>
</evidence>
<organism evidence="4 5">
    <name type="scientific">Flectobacillus roseus</name>
    <dbReference type="NCBI Taxonomy" id="502259"/>
    <lineage>
        <taxon>Bacteria</taxon>
        <taxon>Pseudomonadati</taxon>
        <taxon>Bacteroidota</taxon>
        <taxon>Cytophagia</taxon>
        <taxon>Cytophagales</taxon>
        <taxon>Flectobacillaceae</taxon>
        <taxon>Flectobacillus</taxon>
    </lineage>
</organism>
<accession>A0ABT6Y335</accession>
<protein>
    <submittedName>
        <fullName evidence="4">IS5 family transposase</fullName>
    </submittedName>
</protein>
<reference evidence="4 5" key="1">
    <citation type="submission" date="2023-05" db="EMBL/GenBank/DDBJ databases">
        <title>Novel species of genus Flectobacillus isolated from stream in China.</title>
        <authorList>
            <person name="Lu H."/>
        </authorList>
    </citation>
    <scope>NUCLEOTIDE SEQUENCE [LARGE SCALE GENOMIC DNA]</scope>
    <source>
        <strain evidence="4 5">KCTC 42575</strain>
    </source>
</reference>
<proteinExistence type="predicted"/>
<dbReference type="PANTHER" id="PTHR30007:SF0">
    <property type="entry name" value="TRANSPOSASE"/>
    <property type="match status" value="1"/>
</dbReference>
<keyword evidence="1" id="KW-0472">Membrane</keyword>
<keyword evidence="1" id="KW-0812">Transmembrane</keyword>
<evidence type="ECO:0000259" key="2">
    <source>
        <dbReference type="Pfam" id="PF01609"/>
    </source>
</evidence>
<evidence type="ECO:0000313" key="4">
    <source>
        <dbReference type="EMBL" id="MDI9857965.1"/>
    </source>
</evidence>
<feature type="domain" description="Insertion element IS402-like" evidence="3">
    <location>
        <begin position="15"/>
        <end position="83"/>
    </location>
</feature>
<dbReference type="NCBIfam" id="NF033580">
    <property type="entry name" value="transpos_IS5_3"/>
    <property type="match status" value="1"/>
</dbReference>
<dbReference type="Proteomes" id="UP001236507">
    <property type="component" value="Unassembled WGS sequence"/>
</dbReference>
<dbReference type="Pfam" id="PF13340">
    <property type="entry name" value="DUF4096"/>
    <property type="match status" value="1"/>
</dbReference>
<dbReference type="PANTHER" id="PTHR30007">
    <property type="entry name" value="PHP DOMAIN PROTEIN"/>
    <property type="match status" value="1"/>
</dbReference>
<keyword evidence="5" id="KW-1185">Reference proteome</keyword>
<feature type="transmembrane region" description="Helical" evidence="1">
    <location>
        <begin position="259"/>
        <end position="277"/>
    </location>
</feature>
<name>A0ABT6Y335_9BACT</name>
<comment type="caution">
    <text evidence="4">The sequence shown here is derived from an EMBL/GenBank/DDBJ whole genome shotgun (WGS) entry which is preliminary data.</text>
</comment>
<dbReference type="InterPro" id="IPR002559">
    <property type="entry name" value="Transposase_11"/>
</dbReference>
<evidence type="ECO:0000256" key="1">
    <source>
        <dbReference type="SAM" id="Phobius"/>
    </source>
</evidence>
<dbReference type="InterPro" id="IPR025161">
    <property type="entry name" value="IS402-like_dom"/>
</dbReference>
<gene>
    <name evidence="4" type="ORF">QM524_01965</name>
</gene>
<dbReference type="RefSeq" id="WP_283343240.1">
    <property type="nucleotide sequence ID" value="NZ_JASHIF010000002.1"/>
</dbReference>
<evidence type="ECO:0000259" key="3">
    <source>
        <dbReference type="Pfam" id="PF13340"/>
    </source>
</evidence>
<feature type="domain" description="Transposase IS4-like" evidence="2">
    <location>
        <begin position="115"/>
        <end position="273"/>
    </location>
</feature>
<keyword evidence="1" id="KW-1133">Transmembrane helix</keyword>